<dbReference type="GO" id="GO:0004089">
    <property type="term" value="F:carbonate dehydratase activity"/>
    <property type="evidence" value="ECO:0007669"/>
    <property type="project" value="InterPro"/>
</dbReference>
<keyword evidence="2" id="KW-0479">Metal-binding</keyword>
<evidence type="ECO:0000313" key="3">
    <source>
        <dbReference type="EMBL" id="MBT1689686.1"/>
    </source>
</evidence>
<gene>
    <name evidence="3" type="ORF">KK078_24195</name>
</gene>
<comment type="caution">
    <text evidence="3">The sequence shown here is derived from an EMBL/GenBank/DDBJ whole genome shotgun (WGS) entry which is preliminary data.</text>
</comment>
<dbReference type="SUPFAM" id="SSF53056">
    <property type="entry name" value="beta-carbonic anhydrase, cab"/>
    <property type="match status" value="1"/>
</dbReference>
<organism evidence="3 4">
    <name type="scientific">Dawidia soli</name>
    <dbReference type="NCBI Taxonomy" id="2782352"/>
    <lineage>
        <taxon>Bacteria</taxon>
        <taxon>Pseudomonadati</taxon>
        <taxon>Bacteroidota</taxon>
        <taxon>Cytophagia</taxon>
        <taxon>Cytophagales</taxon>
        <taxon>Chryseotaleaceae</taxon>
        <taxon>Dawidia</taxon>
    </lineage>
</organism>
<dbReference type="Gene3D" id="3.40.1050.10">
    <property type="entry name" value="Carbonic anhydrase"/>
    <property type="match status" value="1"/>
</dbReference>
<reference evidence="3 4" key="1">
    <citation type="submission" date="2021-05" db="EMBL/GenBank/DDBJ databases">
        <title>A Polyphasic approach of four new species of the genus Ohtaekwangia: Ohtaekwangia histidinii sp. nov., Ohtaekwangia cretensis sp. nov., Ohtaekwangia indiensis sp. nov., Ohtaekwangia reichenbachii sp. nov. from diverse environment.</title>
        <authorList>
            <person name="Octaviana S."/>
        </authorList>
    </citation>
    <scope>NUCLEOTIDE SEQUENCE [LARGE SCALE GENOMIC DNA]</scope>
    <source>
        <strain evidence="3 4">PWU37</strain>
    </source>
</reference>
<dbReference type="InterPro" id="IPR001765">
    <property type="entry name" value="Carbonic_anhydrase"/>
</dbReference>
<dbReference type="EMBL" id="JAHESC010000045">
    <property type="protein sequence ID" value="MBT1689686.1"/>
    <property type="molecule type" value="Genomic_DNA"/>
</dbReference>
<dbReference type="RefSeq" id="WP_254092906.1">
    <property type="nucleotide sequence ID" value="NZ_JAHESC010000045.1"/>
</dbReference>
<dbReference type="GO" id="GO:0008270">
    <property type="term" value="F:zinc ion binding"/>
    <property type="evidence" value="ECO:0007669"/>
    <property type="project" value="InterPro"/>
</dbReference>
<dbReference type="AlphaFoldDB" id="A0AAP2DCL9"/>
<evidence type="ECO:0000313" key="4">
    <source>
        <dbReference type="Proteomes" id="UP001319180"/>
    </source>
</evidence>
<comment type="similarity">
    <text evidence="1">Belongs to the beta-class carbonic anhydrase family.</text>
</comment>
<name>A0AAP2DCL9_9BACT</name>
<keyword evidence="2" id="KW-0862">Zinc</keyword>
<feature type="binding site" evidence="2">
    <location>
        <position position="23"/>
    </location>
    <ligand>
        <name>Zn(2+)</name>
        <dbReference type="ChEBI" id="CHEBI:29105"/>
    </ligand>
</feature>
<comment type="cofactor">
    <cofactor evidence="2">
        <name>Zn(2+)</name>
        <dbReference type="ChEBI" id="CHEBI:29105"/>
    </cofactor>
    <text evidence="2">Binds 1 zinc ion per subunit.</text>
</comment>
<protein>
    <submittedName>
        <fullName evidence="3">Uncharacterized protein</fullName>
    </submittedName>
</protein>
<evidence type="ECO:0000256" key="1">
    <source>
        <dbReference type="ARBA" id="ARBA00006217"/>
    </source>
</evidence>
<keyword evidence="4" id="KW-1185">Reference proteome</keyword>
<dbReference type="Proteomes" id="UP001319180">
    <property type="component" value="Unassembled WGS sequence"/>
</dbReference>
<dbReference type="Pfam" id="PF00484">
    <property type="entry name" value="Pro_CA"/>
    <property type="match status" value="1"/>
</dbReference>
<evidence type="ECO:0000256" key="2">
    <source>
        <dbReference type="PIRSR" id="PIRSR601765-1"/>
    </source>
</evidence>
<sequence>MKNQVPFSARMREEKTLIIACHDSQEETAREFHEDVFILSSPGNVVRRHNYRQQEELRYFVEDEGCRQIVVVGHLHNEAIQRIMQDLSDNAPAAALVFNGNRQLRVPAEDCMDAAAYEQALVELNTIQQCNLLMEYHFIQTLIKARRLTIIGIVTGGRHGEPAQVFHNGISYNNLISLN</sequence>
<proteinExistence type="inferred from homology"/>
<dbReference type="InterPro" id="IPR036874">
    <property type="entry name" value="Carbonic_anhydrase_sf"/>
</dbReference>
<feature type="binding site" evidence="2">
    <location>
        <position position="21"/>
    </location>
    <ligand>
        <name>Zn(2+)</name>
        <dbReference type="ChEBI" id="CHEBI:29105"/>
    </ligand>
</feature>
<accession>A0AAP2DCL9</accession>
<feature type="binding site" evidence="2">
    <location>
        <position position="74"/>
    </location>
    <ligand>
        <name>Zn(2+)</name>
        <dbReference type="ChEBI" id="CHEBI:29105"/>
    </ligand>
</feature>